<dbReference type="SMART" id="SM00212">
    <property type="entry name" value="UBCc"/>
    <property type="match status" value="1"/>
</dbReference>
<dbReference type="InParanoid" id="L2GNJ7"/>
<dbReference type="AlphaFoldDB" id="L2GNJ7"/>
<name>L2GNJ7_VITCO</name>
<keyword evidence="1" id="KW-0808">Transferase</keyword>
<dbReference type="Pfam" id="PF00179">
    <property type="entry name" value="UQ_con"/>
    <property type="match status" value="1"/>
</dbReference>
<evidence type="ECO:0000313" key="6">
    <source>
        <dbReference type="EMBL" id="ELA42411.1"/>
    </source>
</evidence>
<dbReference type="HOGENOM" id="CLU_030988_10_1_1"/>
<dbReference type="STRING" id="993615.L2GNJ7"/>
<reference evidence="7" key="1">
    <citation type="submission" date="2011-05" db="EMBL/GenBank/DDBJ databases">
        <title>The genome sequence of Vittaforma corneae strain ATCC 50505.</title>
        <authorList>
            <consortium name="The Broad Institute Genome Sequencing Platform"/>
            <person name="Cuomo C."/>
            <person name="Didier E."/>
            <person name="Bowers L."/>
            <person name="Young S.K."/>
            <person name="Zeng Q."/>
            <person name="Gargeya S."/>
            <person name="Fitzgerald M."/>
            <person name="Haas B."/>
            <person name="Abouelleil A."/>
            <person name="Alvarado L."/>
            <person name="Arachchi H.M."/>
            <person name="Berlin A."/>
            <person name="Chapman S.B."/>
            <person name="Gearin G."/>
            <person name="Goldberg J."/>
            <person name="Griggs A."/>
            <person name="Gujja S."/>
            <person name="Hansen M."/>
            <person name="Heiman D."/>
            <person name="Howarth C."/>
            <person name="Larimer J."/>
            <person name="Lui A."/>
            <person name="MacDonald P.J.P."/>
            <person name="McCowen C."/>
            <person name="Montmayeur A."/>
            <person name="Murphy C."/>
            <person name="Neiman D."/>
            <person name="Pearson M."/>
            <person name="Priest M."/>
            <person name="Roberts A."/>
            <person name="Saif S."/>
            <person name="Shea T."/>
            <person name="Sisk P."/>
            <person name="Stolte C."/>
            <person name="Sykes S."/>
            <person name="Wortman J."/>
            <person name="Nusbaum C."/>
            <person name="Birren B."/>
        </authorList>
    </citation>
    <scope>NUCLEOTIDE SEQUENCE [LARGE SCALE GENOMIC DNA]</scope>
    <source>
        <strain evidence="7">ATCC 50505</strain>
    </source>
</reference>
<dbReference type="InterPro" id="IPR000608">
    <property type="entry name" value="UBC"/>
</dbReference>
<dbReference type="OMA" id="MLCLNSQ"/>
<proteinExistence type="inferred from homology"/>
<evidence type="ECO:0000256" key="3">
    <source>
        <dbReference type="PROSITE-ProRule" id="PRU10133"/>
    </source>
</evidence>
<dbReference type="GO" id="GO:0005524">
    <property type="term" value="F:ATP binding"/>
    <property type="evidence" value="ECO:0007669"/>
    <property type="project" value="UniProtKB-UniRule"/>
</dbReference>
<dbReference type="Proteomes" id="UP000011082">
    <property type="component" value="Unassembled WGS sequence"/>
</dbReference>
<dbReference type="Gene3D" id="3.10.110.10">
    <property type="entry name" value="Ubiquitin Conjugating Enzyme"/>
    <property type="match status" value="1"/>
</dbReference>
<dbReference type="PROSITE" id="PS00183">
    <property type="entry name" value="UBC_1"/>
    <property type="match status" value="1"/>
</dbReference>
<comment type="similarity">
    <text evidence="4">Belongs to the ubiquitin-conjugating enzyme family.</text>
</comment>
<keyword evidence="7" id="KW-1185">Reference proteome</keyword>
<dbReference type="FunFam" id="3.10.110.10:FF:000051">
    <property type="entry name" value="ubiquitin-conjugating enzyme E2 R2-like"/>
    <property type="match status" value="1"/>
</dbReference>
<organism evidence="6 7">
    <name type="scientific">Vittaforma corneae (strain ATCC 50505)</name>
    <name type="common">Microsporidian parasite</name>
    <name type="synonym">Nosema corneum</name>
    <dbReference type="NCBI Taxonomy" id="993615"/>
    <lineage>
        <taxon>Eukaryota</taxon>
        <taxon>Fungi</taxon>
        <taxon>Fungi incertae sedis</taxon>
        <taxon>Microsporidia</taxon>
        <taxon>Nosematidae</taxon>
        <taxon>Vittaforma</taxon>
    </lineage>
</organism>
<dbReference type="EMBL" id="JH370132">
    <property type="protein sequence ID" value="ELA42411.1"/>
    <property type="molecule type" value="Genomic_DNA"/>
</dbReference>
<evidence type="ECO:0000259" key="5">
    <source>
        <dbReference type="PROSITE" id="PS50127"/>
    </source>
</evidence>
<feature type="domain" description="UBC core" evidence="5">
    <location>
        <begin position="8"/>
        <end position="168"/>
    </location>
</feature>
<evidence type="ECO:0000313" key="7">
    <source>
        <dbReference type="Proteomes" id="UP000011082"/>
    </source>
</evidence>
<dbReference type="GO" id="GO:0016740">
    <property type="term" value="F:transferase activity"/>
    <property type="evidence" value="ECO:0007669"/>
    <property type="project" value="UniProtKB-KW"/>
</dbReference>
<dbReference type="InterPro" id="IPR023313">
    <property type="entry name" value="UBQ-conjugating_AS"/>
</dbReference>
<dbReference type="InterPro" id="IPR016135">
    <property type="entry name" value="UBQ-conjugating_enzyme/RWD"/>
</dbReference>
<evidence type="ECO:0000256" key="2">
    <source>
        <dbReference type="ARBA" id="ARBA00022786"/>
    </source>
</evidence>
<dbReference type="VEuPathDB" id="MicrosporidiaDB:VICG_00510"/>
<sequence length="170" mass="19740">MSSNERSRSKVFIINDIKAIESNKNNEDFSVGLINDDIYRWEVVIFGPKDTPFENGIFRAEMKFPIQYPEEPPTFRFLTPMWHPNIDKDGNVCISILHKSGNDDFGYEELNERWMPVRSAESVIMSIVCLLNSPNCESSANQDAGLQYRDDKEGYCKKVRQYTQRSLEEL</sequence>
<dbReference type="SUPFAM" id="SSF54495">
    <property type="entry name" value="UBC-like"/>
    <property type="match status" value="1"/>
</dbReference>
<protein>
    <recommendedName>
        <fullName evidence="5">UBC core domain-containing protein</fullName>
    </recommendedName>
</protein>
<keyword evidence="2 4" id="KW-0833">Ubl conjugation pathway</keyword>
<evidence type="ECO:0000256" key="4">
    <source>
        <dbReference type="RuleBase" id="RU362109"/>
    </source>
</evidence>
<accession>L2GNJ7</accession>
<gene>
    <name evidence="6" type="ORF">VICG_00510</name>
</gene>
<dbReference type="GeneID" id="19881227"/>
<dbReference type="PROSITE" id="PS50127">
    <property type="entry name" value="UBC_2"/>
    <property type="match status" value="1"/>
</dbReference>
<keyword evidence="4" id="KW-0067">ATP-binding</keyword>
<dbReference type="InterPro" id="IPR050113">
    <property type="entry name" value="Ub_conjugating_enzyme"/>
</dbReference>
<feature type="active site" description="Glycyl thioester intermediate" evidence="3">
    <location>
        <position position="93"/>
    </location>
</feature>
<dbReference type="FunCoup" id="L2GNJ7">
    <property type="interactions" value="128"/>
</dbReference>
<dbReference type="PANTHER" id="PTHR24067">
    <property type="entry name" value="UBIQUITIN-CONJUGATING ENZYME E2"/>
    <property type="match status" value="1"/>
</dbReference>
<evidence type="ECO:0000256" key="1">
    <source>
        <dbReference type="ARBA" id="ARBA00022679"/>
    </source>
</evidence>
<dbReference type="OrthoDB" id="19692at2759"/>
<dbReference type="RefSeq" id="XP_007603962.1">
    <property type="nucleotide sequence ID" value="XM_007603900.1"/>
</dbReference>
<keyword evidence="4" id="KW-0547">Nucleotide-binding</keyword>